<comment type="pathway">
    <text evidence="4 23">Cofactor biosynthesis; thiamine diphosphate biosynthesis.</text>
</comment>
<keyword evidence="5" id="KW-0004">4Fe-4S</keyword>
<proteinExistence type="inferred from homology"/>
<dbReference type="InterPro" id="IPR058240">
    <property type="entry name" value="rSAM_sf"/>
</dbReference>
<keyword evidence="11 23" id="KW-0784">Thiamine biosynthesis</keyword>
<evidence type="ECO:0000256" key="9">
    <source>
        <dbReference type="ARBA" id="ARBA00022723"/>
    </source>
</evidence>
<dbReference type="PROSITE" id="PS51918">
    <property type="entry name" value="RADICAL_SAM"/>
    <property type="match status" value="1"/>
</dbReference>
<dbReference type="FunFam" id="3.20.20.70:FF:000049">
    <property type="entry name" value="Thiazole synthase"/>
    <property type="match status" value="1"/>
</dbReference>
<evidence type="ECO:0000256" key="19">
    <source>
        <dbReference type="ARBA" id="ARBA00060826"/>
    </source>
</evidence>
<evidence type="ECO:0000256" key="2">
    <source>
        <dbReference type="ARBA" id="ARBA00002834"/>
    </source>
</evidence>
<dbReference type="Pfam" id="PF04055">
    <property type="entry name" value="Radical_SAM"/>
    <property type="match status" value="1"/>
</dbReference>
<dbReference type="SFLD" id="SFLDG01060">
    <property type="entry name" value="BATS_domain_containing"/>
    <property type="match status" value="1"/>
</dbReference>
<keyword evidence="15 23" id="KW-0704">Schiff base</keyword>
<sequence length="629" mass="69451">MLKIADFTFHSRLFTGTGKFASASLMQDAIAASGSQLVTMAMKRIDLRGQDDGILQPLQQLGVKLLPNTSGAKNAQEAIFAARLAREALGTNWVKLEIHPDMRYLLPDPIETLLAAEQLVKEGFVVLPYCSADPVLCRRLEEVGCAAVMPLGAPIGTNKGLATKEMLRIIIEQASVPVVVDAGIGAPSHAAEAIEMGADAVLVNTAIAVAKQPVLMAKAFKLAVEAAELAYQSGLATPKQQAQASSPLTSFLRGLIMIPSFQERLQELDWDDMTLRINSKTPADVEHALAVDILTLDDFMALLSPAARPYIELMAQKAQKLTRQRFGHAVGFYVPLYLSNLCANDCTYCGFSMSNKIKRKTLNDAEIINECETIRKIGFDSLLLVTGEHQSKVGMDYFRHTFPIIRPYFSSLMMEVQPLSTDEYKELKTLGLDGVMVYQETYHEPTYQLHHLKGKKQDFHWRLATPERLGEAGIDKIGLGALIGLSNSWRTDCYMVAEHLLYLQQYYWQSRYSISFPRLRPCAGGVEPASLMNEAELVQLICAFRLLAPNVELSLSTRESPYFRDNVVPLAINNVSAGSKTQPGGYADTKEELEQFSPNDNRSAAQVANALVQAGLQPVWKDWDGYLGR</sequence>
<dbReference type="GO" id="GO:0005506">
    <property type="term" value="F:iron ion binding"/>
    <property type="evidence" value="ECO:0007669"/>
    <property type="project" value="InterPro"/>
</dbReference>
<dbReference type="GO" id="GO:0005737">
    <property type="term" value="C:cytoplasm"/>
    <property type="evidence" value="ECO:0007669"/>
    <property type="project" value="UniProtKB-SubCell"/>
</dbReference>
<feature type="binding site" evidence="23">
    <location>
        <begin position="204"/>
        <end position="205"/>
    </location>
    <ligand>
        <name>1-deoxy-D-xylulose 5-phosphate</name>
        <dbReference type="ChEBI" id="CHEBI:57792"/>
    </ligand>
</feature>
<dbReference type="GO" id="GO:0036355">
    <property type="term" value="F:2-iminoacetate synthase activity"/>
    <property type="evidence" value="ECO:0007669"/>
    <property type="project" value="UniProtKB-EC"/>
</dbReference>
<dbReference type="SFLD" id="SFLDF00301">
    <property type="entry name" value="2-iminoacetate_synthase_(ThiH)"/>
    <property type="match status" value="1"/>
</dbReference>
<dbReference type="InterPro" id="IPR034428">
    <property type="entry name" value="ThiH/NoCL/HydG-like"/>
</dbReference>
<evidence type="ECO:0000256" key="4">
    <source>
        <dbReference type="ARBA" id="ARBA00004948"/>
    </source>
</evidence>
<evidence type="ECO:0000256" key="7">
    <source>
        <dbReference type="ARBA" id="ARBA00022679"/>
    </source>
</evidence>
<dbReference type="CDD" id="cd01335">
    <property type="entry name" value="Radical_SAM"/>
    <property type="match status" value="1"/>
</dbReference>
<keyword evidence="7 23" id="KW-0808">Transferase</keyword>
<dbReference type="Proteomes" id="UP000254208">
    <property type="component" value="Unassembled WGS sequence"/>
</dbReference>
<comment type="function">
    <text evidence="18">Catalyzes the radical-mediated cleavage of tyrosine to 2-iminoacetate and 4-cresol.</text>
</comment>
<dbReference type="InterPro" id="IPR010722">
    <property type="entry name" value="BATS_dom"/>
</dbReference>
<comment type="similarity">
    <text evidence="19 23">Belongs to the ThiG family.</text>
</comment>
<keyword evidence="6 23" id="KW-0963">Cytoplasm</keyword>
<evidence type="ECO:0000256" key="10">
    <source>
        <dbReference type="ARBA" id="ARBA00022857"/>
    </source>
</evidence>
<keyword evidence="14 25" id="KW-0456">Lyase</keyword>
<evidence type="ECO:0000256" key="6">
    <source>
        <dbReference type="ARBA" id="ARBA00022490"/>
    </source>
</evidence>
<comment type="subunit">
    <text evidence="22">Forms a heterodimer with ThiG.</text>
</comment>
<evidence type="ECO:0000313" key="26">
    <source>
        <dbReference type="Proteomes" id="UP000254208"/>
    </source>
</evidence>
<dbReference type="InterPro" id="IPR033983">
    <property type="entry name" value="Thiazole_synthase_ThiG"/>
</dbReference>
<feature type="binding site" evidence="23">
    <location>
        <position position="156"/>
    </location>
    <ligand>
        <name>1-deoxy-D-xylulose 5-phosphate</name>
        <dbReference type="ChEBI" id="CHEBI:57792"/>
    </ligand>
</feature>
<evidence type="ECO:0000256" key="21">
    <source>
        <dbReference type="ARBA" id="ARBA00062692"/>
    </source>
</evidence>
<dbReference type="HAMAP" id="MF_00443">
    <property type="entry name" value="ThiG"/>
    <property type="match status" value="1"/>
</dbReference>
<evidence type="ECO:0000313" key="25">
    <source>
        <dbReference type="EMBL" id="SUC29492.1"/>
    </source>
</evidence>
<feature type="binding site" evidence="23">
    <location>
        <begin position="182"/>
        <end position="183"/>
    </location>
    <ligand>
        <name>1-deoxy-D-xylulose 5-phosphate</name>
        <dbReference type="ChEBI" id="CHEBI:57792"/>
    </ligand>
</feature>
<evidence type="ECO:0000256" key="22">
    <source>
        <dbReference type="ARBA" id="ARBA00063197"/>
    </source>
</evidence>
<evidence type="ECO:0000259" key="24">
    <source>
        <dbReference type="PROSITE" id="PS51918"/>
    </source>
</evidence>
<comment type="catalytic activity">
    <reaction evidence="16 23">
        <text>[ThiS sulfur-carrier protein]-C-terminal-Gly-aminoethanethioate + 2-iminoacetate + 1-deoxy-D-xylulose 5-phosphate = [ThiS sulfur-carrier protein]-C-terminal Gly-Gly + 2-[(2R,5Z)-2-carboxy-4-methylthiazol-5(2H)-ylidene]ethyl phosphate + 2 H2O + H(+)</text>
        <dbReference type="Rhea" id="RHEA:26297"/>
        <dbReference type="Rhea" id="RHEA-COMP:12909"/>
        <dbReference type="Rhea" id="RHEA-COMP:19908"/>
        <dbReference type="ChEBI" id="CHEBI:15377"/>
        <dbReference type="ChEBI" id="CHEBI:15378"/>
        <dbReference type="ChEBI" id="CHEBI:57792"/>
        <dbReference type="ChEBI" id="CHEBI:62899"/>
        <dbReference type="ChEBI" id="CHEBI:77846"/>
        <dbReference type="ChEBI" id="CHEBI:90778"/>
        <dbReference type="ChEBI" id="CHEBI:232372"/>
        <dbReference type="EC" id="2.8.1.10"/>
    </reaction>
</comment>
<evidence type="ECO:0000256" key="3">
    <source>
        <dbReference type="ARBA" id="ARBA00004496"/>
    </source>
</evidence>
<dbReference type="GO" id="GO:1990107">
    <property type="term" value="F:thiazole synthase activity"/>
    <property type="evidence" value="ECO:0007669"/>
    <property type="project" value="UniProtKB-EC"/>
</dbReference>
<dbReference type="InterPro" id="IPR007197">
    <property type="entry name" value="rSAM"/>
</dbReference>
<dbReference type="FunFam" id="3.20.20.70:FF:000122">
    <property type="entry name" value="2-iminoacetate synthase ThiH"/>
    <property type="match status" value="1"/>
</dbReference>
<gene>
    <name evidence="25" type="primary">thiH</name>
    <name evidence="23" type="synonym">thiG</name>
    <name evidence="25" type="ORF">NCTC11801_00389</name>
</gene>
<keyword evidence="9" id="KW-0479">Metal-binding</keyword>
<evidence type="ECO:0000256" key="14">
    <source>
        <dbReference type="ARBA" id="ARBA00023239"/>
    </source>
</evidence>
<feature type="domain" description="Radical SAM core" evidence="24">
    <location>
        <begin position="328"/>
        <end position="558"/>
    </location>
</feature>
<dbReference type="EMBL" id="UGTZ01000001">
    <property type="protein sequence ID" value="SUC29492.1"/>
    <property type="molecule type" value="Genomic_DNA"/>
</dbReference>
<dbReference type="Pfam" id="PF06968">
    <property type="entry name" value="BATS"/>
    <property type="match status" value="1"/>
</dbReference>
<dbReference type="GO" id="GO:0009229">
    <property type="term" value="P:thiamine diphosphate biosynthetic process"/>
    <property type="evidence" value="ECO:0007669"/>
    <property type="project" value="UniProtKB-UniRule"/>
</dbReference>
<dbReference type="Pfam" id="PF05690">
    <property type="entry name" value="ThiG"/>
    <property type="match status" value="1"/>
</dbReference>
<dbReference type="SFLD" id="SFLDG01081">
    <property type="entry name" value="cleavage_of_the_Ca-Cb_bond_in"/>
    <property type="match status" value="1"/>
</dbReference>
<organism evidence="25 26">
    <name type="scientific">Providencia rettgeri</name>
    <dbReference type="NCBI Taxonomy" id="587"/>
    <lineage>
        <taxon>Bacteria</taxon>
        <taxon>Pseudomonadati</taxon>
        <taxon>Pseudomonadota</taxon>
        <taxon>Gammaproteobacteria</taxon>
        <taxon>Enterobacterales</taxon>
        <taxon>Morganellaceae</taxon>
        <taxon>Providencia</taxon>
    </lineage>
</organism>
<accession>A0A379FLK5</accession>
<dbReference type="EC" id="2.8.1.10" evidence="23"/>
<evidence type="ECO:0000256" key="8">
    <source>
        <dbReference type="ARBA" id="ARBA00022691"/>
    </source>
</evidence>
<keyword evidence="8" id="KW-0949">S-adenosyl-L-methionine</keyword>
<dbReference type="Gene3D" id="3.20.20.70">
    <property type="entry name" value="Aldolase class I"/>
    <property type="match status" value="2"/>
</dbReference>
<evidence type="ECO:0000256" key="5">
    <source>
        <dbReference type="ARBA" id="ARBA00022485"/>
    </source>
</evidence>
<comment type="function">
    <text evidence="2 23">Catalyzes the rearrangement of 1-deoxy-D-xylulose 5-phosphate (DXP) to produce the thiazole phosphate moiety of thiamine. Sulfur is provided by the thiocarboxylate moiety of the carrier protein ThiS. In vitro, sulfur can be provided by H(2)S.</text>
</comment>
<keyword evidence="12" id="KW-0408">Iron</keyword>
<evidence type="ECO:0000256" key="11">
    <source>
        <dbReference type="ARBA" id="ARBA00022977"/>
    </source>
</evidence>
<evidence type="ECO:0000256" key="1">
    <source>
        <dbReference type="ARBA" id="ARBA00001966"/>
    </source>
</evidence>
<evidence type="ECO:0000256" key="13">
    <source>
        <dbReference type="ARBA" id="ARBA00023014"/>
    </source>
</evidence>
<dbReference type="PANTHER" id="PTHR43583">
    <property type="entry name" value="2-IMINOACETATE SYNTHASE"/>
    <property type="match status" value="1"/>
</dbReference>
<dbReference type="InterPro" id="IPR013785">
    <property type="entry name" value="Aldolase_TIM"/>
</dbReference>
<comment type="subcellular location">
    <subcellularLocation>
        <location evidence="3 23">Cytoplasm</location>
    </subcellularLocation>
</comment>
<dbReference type="AlphaFoldDB" id="A0A379FLK5"/>
<evidence type="ECO:0000256" key="18">
    <source>
        <dbReference type="ARBA" id="ARBA00056430"/>
    </source>
</evidence>
<dbReference type="InterPro" id="IPR012726">
    <property type="entry name" value="ThiH"/>
</dbReference>
<dbReference type="PANTHER" id="PTHR43583:SF1">
    <property type="entry name" value="2-IMINOACETATE SYNTHASE"/>
    <property type="match status" value="1"/>
</dbReference>
<dbReference type="SUPFAM" id="SSF102114">
    <property type="entry name" value="Radical SAM enzymes"/>
    <property type="match status" value="1"/>
</dbReference>
<dbReference type="SMART" id="SM00876">
    <property type="entry name" value="BATS"/>
    <property type="match status" value="1"/>
</dbReference>
<feature type="active site" description="Schiff-base intermediate with DXP" evidence="23">
    <location>
        <position position="95"/>
    </location>
</feature>
<name>A0A379FLK5_PRORE</name>
<dbReference type="SUPFAM" id="SSF110399">
    <property type="entry name" value="ThiG-like"/>
    <property type="match status" value="1"/>
</dbReference>
<reference evidence="25 26" key="1">
    <citation type="submission" date="2018-06" db="EMBL/GenBank/DDBJ databases">
        <authorList>
            <consortium name="Pathogen Informatics"/>
            <person name="Doyle S."/>
        </authorList>
    </citation>
    <scope>NUCLEOTIDE SEQUENCE [LARGE SCALE GENOMIC DNA]</scope>
    <source>
        <strain evidence="25 26">NCTC11801</strain>
    </source>
</reference>
<dbReference type="NCBIfam" id="TIGR02351">
    <property type="entry name" value="thiH"/>
    <property type="match status" value="1"/>
</dbReference>
<dbReference type="InterPro" id="IPR008867">
    <property type="entry name" value="ThiG"/>
</dbReference>
<dbReference type="CDD" id="cd04728">
    <property type="entry name" value="ThiG"/>
    <property type="match status" value="1"/>
</dbReference>
<comment type="subunit">
    <text evidence="21 23">Homotetramer. Forms heterodimers with either ThiH or ThiS.</text>
</comment>
<dbReference type="SFLD" id="SFLDS00029">
    <property type="entry name" value="Radical_SAM"/>
    <property type="match status" value="1"/>
</dbReference>
<evidence type="ECO:0000256" key="17">
    <source>
        <dbReference type="ARBA" id="ARBA00052130"/>
    </source>
</evidence>
<evidence type="ECO:0000256" key="23">
    <source>
        <dbReference type="HAMAP-Rule" id="MF_00443"/>
    </source>
</evidence>
<evidence type="ECO:0000256" key="12">
    <source>
        <dbReference type="ARBA" id="ARBA00023004"/>
    </source>
</evidence>
<comment type="similarity">
    <text evidence="20">Belongs to the radical SAM superfamily. ThiH family.</text>
</comment>
<evidence type="ECO:0000256" key="20">
    <source>
        <dbReference type="ARBA" id="ARBA00061652"/>
    </source>
</evidence>
<protein>
    <recommendedName>
        <fullName evidence="23">Thiazole synthase</fullName>
        <ecNumber evidence="23">2.8.1.10</ecNumber>
    </recommendedName>
</protein>
<keyword evidence="10" id="KW-0521">NADP</keyword>
<evidence type="ECO:0000256" key="16">
    <source>
        <dbReference type="ARBA" id="ARBA00049897"/>
    </source>
</evidence>
<comment type="cofactor">
    <cofactor evidence="1">
        <name>[4Fe-4S] cluster</name>
        <dbReference type="ChEBI" id="CHEBI:49883"/>
    </cofactor>
</comment>
<evidence type="ECO:0000256" key="15">
    <source>
        <dbReference type="ARBA" id="ARBA00023270"/>
    </source>
</evidence>
<dbReference type="UniPathway" id="UPA00060"/>
<comment type="catalytic activity">
    <reaction evidence="17">
        <text>L-tyrosine + S-adenosyl-L-methionine + NADPH = 2-iminoacetate + 4-methylphenol + 5'-deoxyadenosine + L-methionine + NADP(+)</text>
        <dbReference type="Rhea" id="RHEA:26361"/>
        <dbReference type="ChEBI" id="CHEBI:17319"/>
        <dbReference type="ChEBI" id="CHEBI:17847"/>
        <dbReference type="ChEBI" id="CHEBI:57783"/>
        <dbReference type="ChEBI" id="CHEBI:57844"/>
        <dbReference type="ChEBI" id="CHEBI:58315"/>
        <dbReference type="ChEBI" id="CHEBI:58349"/>
        <dbReference type="ChEBI" id="CHEBI:59789"/>
        <dbReference type="ChEBI" id="CHEBI:77846"/>
        <dbReference type="EC" id="4.1.99.19"/>
    </reaction>
</comment>
<keyword evidence="13" id="KW-0411">Iron-sulfur</keyword>
<dbReference type="GO" id="GO:0051539">
    <property type="term" value="F:4 iron, 4 sulfur cluster binding"/>
    <property type="evidence" value="ECO:0007669"/>
    <property type="project" value="UniProtKB-KW"/>
</dbReference>